<dbReference type="AlphaFoldDB" id="A0AAW8R2V8"/>
<dbReference type="Proteomes" id="UP001249020">
    <property type="component" value="Unassembled WGS sequence"/>
</dbReference>
<dbReference type="InterPro" id="IPR035901">
    <property type="entry name" value="GIY-YIG_endonuc_sf"/>
</dbReference>
<dbReference type="EMBL" id="JAVRIE010000002">
    <property type="protein sequence ID" value="MDT0582195.1"/>
    <property type="molecule type" value="Genomic_DNA"/>
</dbReference>
<comment type="caution">
    <text evidence="3">The sequence shown here is derived from an EMBL/GenBank/DDBJ whole genome shotgun (WGS) entry which is preliminary data.</text>
</comment>
<dbReference type="Gene3D" id="3.40.1440.10">
    <property type="entry name" value="GIY-YIG endonuclease"/>
    <property type="match status" value="1"/>
</dbReference>
<keyword evidence="4" id="KW-1185">Reference proteome</keyword>
<dbReference type="Pfam" id="PF01541">
    <property type="entry name" value="GIY-YIG"/>
    <property type="match status" value="1"/>
</dbReference>
<dbReference type="CDD" id="cd10448">
    <property type="entry name" value="GIY-YIG_unchar_3"/>
    <property type="match status" value="1"/>
</dbReference>
<organism evidence="3 4">
    <name type="scientific">Brumicola blandensis</name>
    <dbReference type="NCBI Taxonomy" id="3075611"/>
    <lineage>
        <taxon>Bacteria</taxon>
        <taxon>Pseudomonadati</taxon>
        <taxon>Pseudomonadota</taxon>
        <taxon>Gammaproteobacteria</taxon>
        <taxon>Alteromonadales</taxon>
        <taxon>Alteromonadaceae</taxon>
        <taxon>Brumicola</taxon>
    </lineage>
</organism>
<evidence type="ECO:0000259" key="2">
    <source>
        <dbReference type="PROSITE" id="PS50164"/>
    </source>
</evidence>
<dbReference type="SMART" id="SM00465">
    <property type="entry name" value="GIYc"/>
    <property type="match status" value="1"/>
</dbReference>
<feature type="domain" description="GIY-YIG" evidence="2">
    <location>
        <begin position="2"/>
        <end position="78"/>
    </location>
</feature>
<dbReference type="SUPFAM" id="SSF82771">
    <property type="entry name" value="GIY-YIG endonuclease"/>
    <property type="match status" value="1"/>
</dbReference>
<dbReference type="PANTHER" id="PTHR34477:SF5">
    <property type="entry name" value="BSL5627 PROTEIN"/>
    <property type="match status" value="1"/>
</dbReference>
<evidence type="ECO:0000256" key="1">
    <source>
        <dbReference type="ARBA" id="ARBA00007435"/>
    </source>
</evidence>
<dbReference type="PANTHER" id="PTHR34477">
    <property type="entry name" value="UPF0213 PROTEIN YHBQ"/>
    <property type="match status" value="1"/>
</dbReference>
<evidence type="ECO:0000313" key="3">
    <source>
        <dbReference type="EMBL" id="MDT0582195.1"/>
    </source>
</evidence>
<dbReference type="RefSeq" id="WP_311360973.1">
    <property type="nucleotide sequence ID" value="NZ_JAVRIE010000002.1"/>
</dbReference>
<dbReference type="InterPro" id="IPR050190">
    <property type="entry name" value="UPF0213_domain"/>
</dbReference>
<dbReference type="InterPro" id="IPR000305">
    <property type="entry name" value="GIY-YIG_endonuc"/>
</dbReference>
<gene>
    <name evidence="3" type="ORF">RM544_06575</name>
</gene>
<accession>A0AAW8R2V8</accession>
<protein>
    <submittedName>
        <fullName evidence="3">GIY-YIG nuclease family protein</fullName>
    </submittedName>
</protein>
<dbReference type="PROSITE" id="PS50164">
    <property type="entry name" value="GIY_YIG"/>
    <property type="match status" value="1"/>
</dbReference>
<evidence type="ECO:0000313" key="4">
    <source>
        <dbReference type="Proteomes" id="UP001249020"/>
    </source>
</evidence>
<sequence>MKQPSIYIITNNKNTTLYIGVSSDLKARIYQHKNKLIEGFSATYHLHKLVYFEALDDMESAIIREKRLKKWNRAWKNRLISELNPSWRDLYGDLF</sequence>
<name>A0AAW8R2V8_9ALTE</name>
<reference evidence="3 4" key="1">
    <citation type="submission" date="2023-09" db="EMBL/GenBank/DDBJ databases">
        <authorList>
            <person name="Rey-Velasco X."/>
        </authorList>
    </citation>
    <scope>NUCLEOTIDE SEQUENCE [LARGE SCALE GENOMIC DNA]</scope>
    <source>
        <strain evidence="3 4">W409</strain>
    </source>
</reference>
<comment type="similarity">
    <text evidence="1">Belongs to the UPF0213 family.</text>
</comment>
<proteinExistence type="inferred from homology"/>